<sequence>MHQSGCNHHMEHCVAAVPIFNHLSKEEMLEITALATPRSFKRGEFLYQPQIDADALYIVHTGIVKVYRLNDLGKEQLVRFLRQGDFTGELAIFHSSSYESYAEIMIDATICVLTKKALQQLLEKYPKIAWKIMEEFSRRLEVSERQTALVATEKVETRLALYLVELLDGDKKIVELPMSKKDIASYLGTTPETLSRKLTSLENQGYIEQLSNKKIKMNDVEGLLSLDK</sequence>
<keyword evidence="1" id="KW-0805">Transcription regulation</keyword>
<organism evidence="7 8">
    <name type="scientific">Gracilibacillus marinus</name>
    <dbReference type="NCBI Taxonomy" id="630535"/>
    <lineage>
        <taxon>Bacteria</taxon>
        <taxon>Bacillati</taxon>
        <taxon>Bacillota</taxon>
        <taxon>Bacilli</taxon>
        <taxon>Bacillales</taxon>
        <taxon>Bacillaceae</taxon>
        <taxon>Gracilibacillus</taxon>
    </lineage>
</organism>
<dbReference type="Gene3D" id="2.60.120.10">
    <property type="entry name" value="Jelly Rolls"/>
    <property type="match status" value="1"/>
</dbReference>
<evidence type="ECO:0000259" key="5">
    <source>
        <dbReference type="PROSITE" id="PS50042"/>
    </source>
</evidence>
<feature type="domain" description="HTH crp-type" evidence="6">
    <location>
        <begin position="153"/>
        <end position="221"/>
    </location>
</feature>
<dbReference type="Pfam" id="PF00027">
    <property type="entry name" value="cNMP_binding"/>
    <property type="match status" value="1"/>
</dbReference>
<keyword evidence="2" id="KW-0238">DNA-binding</keyword>
<protein>
    <submittedName>
        <fullName evidence="7">Crp/Fnr family transcriptional regulator</fullName>
    </submittedName>
</protein>
<dbReference type="InterPro" id="IPR036388">
    <property type="entry name" value="WH-like_DNA-bd_sf"/>
</dbReference>
<dbReference type="PROSITE" id="PS50042">
    <property type="entry name" value="CNMP_BINDING_3"/>
    <property type="match status" value="1"/>
</dbReference>
<keyword evidence="8" id="KW-1185">Reference proteome</keyword>
<dbReference type="InterPro" id="IPR050397">
    <property type="entry name" value="Env_Response_Regulators"/>
</dbReference>
<reference evidence="8" key="1">
    <citation type="journal article" date="2019" name="Int. J. Syst. Evol. Microbiol.">
        <title>The Global Catalogue of Microorganisms (GCM) 10K type strain sequencing project: providing services to taxonomists for standard genome sequencing and annotation.</title>
        <authorList>
            <consortium name="The Broad Institute Genomics Platform"/>
            <consortium name="The Broad Institute Genome Sequencing Center for Infectious Disease"/>
            <person name="Wu L."/>
            <person name="Ma J."/>
        </authorList>
    </citation>
    <scope>NUCLEOTIDE SEQUENCE [LARGE SCALE GENOMIC DNA]</scope>
    <source>
        <strain evidence="8">KACC 14058</strain>
    </source>
</reference>
<keyword evidence="4" id="KW-0804">Transcription</keyword>
<dbReference type="EMBL" id="JBHSDV010000002">
    <property type="protein sequence ID" value="MFC4388045.1"/>
    <property type="molecule type" value="Genomic_DNA"/>
</dbReference>
<dbReference type="PANTHER" id="PTHR24567">
    <property type="entry name" value="CRP FAMILY TRANSCRIPTIONAL REGULATORY PROTEIN"/>
    <property type="match status" value="1"/>
</dbReference>
<dbReference type="Gene3D" id="1.10.10.10">
    <property type="entry name" value="Winged helix-like DNA-binding domain superfamily/Winged helix DNA-binding domain"/>
    <property type="match status" value="1"/>
</dbReference>
<feature type="domain" description="Cyclic nucleotide-binding" evidence="5">
    <location>
        <begin position="19"/>
        <end position="139"/>
    </location>
</feature>
<evidence type="ECO:0000313" key="7">
    <source>
        <dbReference type="EMBL" id="MFC4388045.1"/>
    </source>
</evidence>
<dbReference type="PROSITE" id="PS51063">
    <property type="entry name" value="HTH_CRP_2"/>
    <property type="match status" value="1"/>
</dbReference>
<dbReference type="RefSeq" id="WP_390198775.1">
    <property type="nucleotide sequence ID" value="NZ_JBHSDV010000002.1"/>
</dbReference>
<dbReference type="SUPFAM" id="SSF51206">
    <property type="entry name" value="cAMP-binding domain-like"/>
    <property type="match status" value="1"/>
</dbReference>
<dbReference type="InterPro" id="IPR000595">
    <property type="entry name" value="cNMP-bd_dom"/>
</dbReference>
<accession>A0ABV8VYC9</accession>
<dbReference type="SUPFAM" id="SSF46785">
    <property type="entry name" value="Winged helix' DNA-binding domain"/>
    <property type="match status" value="1"/>
</dbReference>
<evidence type="ECO:0000256" key="4">
    <source>
        <dbReference type="ARBA" id="ARBA00023163"/>
    </source>
</evidence>
<evidence type="ECO:0000313" key="8">
    <source>
        <dbReference type="Proteomes" id="UP001595880"/>
    </source>
</evidence>
<evidence type="ECO:0000256" key="2">
    <source>
        <dbReference type="ARBA" id="ARBA00023125"/>
    </source>
</evidence>
<dbReference type="SMART" id="SM00100">
    <property type="entry name" value="cNMP"/>
    <property type="match status" value="1"/>
</dbReference>
<keyword evidence="3" id="KW-0010">Activator</keyword>
<dbReference type="Pfam" id="PF13545">
    <property type="entry name" value="HTH_Crp_2"/>
    <property type="match status" value="1"/>
</dbReference>
<dbReference type="InterPro" id="IPR014710">
    <property type="entry name" value="RmlC-like_jellyroll"/>
</dbReference>
<dbReference type="Proteomes" id="UP001595880">
    <property type="component" value="Unassembled WGS sequence"/>
</dbReference>
<dbReference type="CDD" id="cd00038">
    <property type="entry name" value="CAP_ED"/>
    <property type="match status" value="1"/>
</dbReference>
<dbReference type="InterPro" id="IPR012318">
    <property type="entry name" value="HTH_CRP"/>
</dbReference>
<dbReference type="SMART" id="SM00419">
    <property type="entry name" value="HTH_CRP"/>
    <property type="match status" value="1"/>
</dbReference>
<evidence type="ECO:0000259" key="6">
    <source>
        <dbReference type="PROSITE" id="PS51063"/>
    </source>
</evidence>
<gene>
    <name evidence="7" type="ORF">ACFOZ1_09520</name>
</gene>
<dbReference type="InterPro" id="IPR036390">
    <property type="entry name" value="WH_DNA-bd_sf"/>
</dbReference>
<name>A0ABV8VYC9_9BACI</name>
<evidence type="ECO:0000256" key="3">
    <source>
        <dbReference type="ARBA" id="ARBA00023159"/>
    </source>
</evidence>
<comment type="caution">
    <text evidence="7">The sequence shown here is derived from an EMBL/GenBank/DDBJ whole genome shotgun (WGS) entry which is preliminary data.</text>
</comment>
<evidence type="ECO:0000256" key="1">
    <source>
        <dbReference type="ARBA" id="ARBA00023015"/>
    </source>
</evidence>
<dbReference type="InterPro" id="IPR018490">
    <property type="entry name" value="cNMP-bd_dom_sf"/>
</dbReference>
<dbReference type="PANTHER" id="PTHR24567:SF28">
    <property type="entry name" value="LISTERIOLYSIN REGULATORY PROTEIN"/>
    <property type="match status" value="1"/>
</dbReference>
<dbReference type="PRINTS" id="PR00034">
    <property type="entry name" value="HTHCRP"/>
</dbReference>
<proteinExistence type="predicted"/>
<dbReference type="CDD" id="cd00092">
    <property type="entry name" value="HTH_CRP"/>
    <property type="match status" value="1"/>
</dbReference>